<evidence type="ECO:0000256" key="1">
    <source>
        <dbReference type="SAM" id="MobiDB-lite"/>
    </source>
</evidence>
<dbReference type="InterPro" id="IPR021917">
    <property type="entry name" value="Unchr_Zn-peptidase-like"/>
</dbReference>
<dbReference type="EMBL" id="SGPL01000039">
    <property type="protein sequence ID" value="THH19654.1"/>
    <property type="molecule type" value="Genomic_DNA"/>
</dbReference>
<evidence type="ECO:0000313" key="2">
    <source>
        <dbReference type="EMBL" id="THH19654.1"/>
    </source>
</evidence>
<feature type="compositionally biased region" description="Acidic residues" evidence="1">
    <location>
        <begin position="413"/>
        <end position="423"/>
    </location>
</feature>
<gene>
    <name evidence="2" type="ORF">EW146_g1550</name>
</gene>
<dbReference type="Proteomes" id="UP000310158">
    <property type="component" value="Unassembled WGS sequence"/>
</dbReference>
<reference evidence="2 3" key="1">
    <citation type="submission" date="2019-02" db="EMBL/GenBank/DDBJ databases">
        <title>Genome sequencing of the rare red list fungi Bondarzewia mesenterica.</title>
        <authorList>
            <person name="Buettner E."/>
            <person name="Kellner H."/>
        </authorList>
    </citation>
    <scope>NUCLEOTIDE SEQUENCE [LARGE SCALE GENOMIC DNA]</scope>
    <source>
        <strain evidence="2 3">DSM 108281</strain>
    </source>
</reference>
<feature type="region of interest" description="Disordered" evidence="1">
    <location>
        <begin position="396"/>
        <end position="423"/>
    </location>
</feature>
<accession>A0A4S4M3I7</accession>
<name>A0A4S4M3I7_9AGAM</name>
<dbReference type="AlphaFoldDB" id="A0A4S4M3I7"/>
<dbReference type="GO" id="GO:0005737">
    <property type="term" value="C:cytoplasm"/>
    <property type="evidence" value="ECO:0007669"/>
    <property type="project" value="TreeGrafter"/>
</dbReference>
<proteinExistence type="predicted"/>
<evidence type="ECO:0000313" key="3">
    <source>
        <dbReference type="Proteomes" id="UP000310158"/>
    </source>
</evidence>
<dbReference type="PANTHER" id="PTHR21054">
    <property type="entry name" value="ZINC METALLOPROTEINASE-RELATED"/>
    <property type="match status" value="1"/>
</dbReference>
<keyword evidence="3" id="KW-1185">Reference proteome</keyword>
<comment type="caution">
    <text evidence="2">The sequence shown here is derived from an EMBL/GenBank/DDBJ whole genome shotgun (WGS) entry which is preliminary data.</text>
</comment>
<protein>
    <submittedName>
        <fullName evidence="2">Uncharacterized protein</fullName>
    </submittedName>
</protein>
<dbReference type="PANTHER" id="PTHR21054:SF2">
    <property type="entry name" value="MIP04191P"/>
    <property type="match status" value="1"/>
</dbReference>
<organism evidence="2 3">
    <name type="scientific">Bondarzewia mesenterica</name>
    <dbReference type="NCBI Taxonomy" id="1095465"/>
    <lineage>
        <taxon>Eukaryota</taxon>
        <taxon>Fungi</taxon>
        <taxon>Dikarya</taxon>
        <taxon>Basidiomycota</taxon>
        <taxon>Agaricomycotina</taxon>
        <taxon>Agaricomycetes</taxon>
        <taxon>Russulales</taxon>
        <taxon>Bondarzewiaceae</taxon>
        <taxon>Bondarzewia</taxon>
    </lineage>
</organism>
<dbReference type="InterPro" id="IPR053002">
    <property type="entry name" value="Metalloproteinase_M10B"/>
</dbReference>
<dbReference type="Pfam" id="PF12044">
    <property type="entry name" value="Metallopep"/>
    <property type="match status" value="1"/>
</dbReference>
<sequence length="423" mass="46791">MFGSHIHWAWPRFIEEITPCLLDATFVPPRSLVGNDNSECGTFWEACYIGPSAALHEVGYAFGLPHQPSGIMSRGYVEWNRSFVAKGNVSISAYIPRALTIVKNDVLESYCVSRNSPAHPSVPLETSNHWHLADKLHLASHPMFALPGDVPRTCDKAPISTQPMRDRIVVKSENGIAHLCWMRDGKAVREHDISELGQGEKKNGVGKLGLTITACDGAQKTIADFWEYATEALVVLPGFDFVVKKKSVVNGGPEGQWGVWRWAVLLTKLNKDGKVIRADKLQIQRDLWFDGMYVHYEDETQVVADVKIQSLRIKSGEYGFVNEVQFIAKEDAGAARKGMEELVPDYGEKIIGFYGKYQHDNGFCPTLEFGILTIPQGTELPKDAYEMPALRNADGGSGVSLSDVNGGGAWGQCEEDEDGEMEE</sequence>
<dbReference type="OrthoDB" id="74460at2759"/>